<dbReference type="Gene3D" id="3.30.70.870">
    <property type="entry name" value="Elongation Factor G (Translational Gtpase), domain 3"/>
    <property type="match status" value="1"/>
</dbReference>
<dbReference type="InterPro" id="IPR006298">
    <property type="entry name" value="BipA"/>
</dbReference>
<comment type="subunit">
    <text evidence="3">Monomer.</text>
</comment>
<dbReference type="InterPro" id="IPR035647">
    <property type="entry name" value="EFG_III/V"/>
</dbReference>
<dbReference type="PANTHER" id="PTHR42908">
    <property type="entry name" value="TRANSLATION ELONGATION FACTOR-RELATED"/>
    <property type="match status" value="1"/>
</dbReference>
<feature type="binding site" evidence="3">
    <location>
        <begin position="126"/>
        <end position="129"/>
    </location>
    <ligand>
        <name>GTP</name>
        <dbReference type="ChEBI" id="CHEBI:37565"/>
    </ligand>
</feature>
<evidence type="ECO:0000256" key="1">
    <source>
        <dbReference type="ARBA" id="ARBA00022741"/>
    </source>
</evidence>
<dbReference type="PROSITE" id="PS00301">
    <property type="entry name" value="G_TR_1"/>
    <property type="match status" value="1"/>
</dbReference>
<protein>
    <recommendedName>
        <fullName evidence="3">Large ribosomal subunit assembly factor BipA</fullName>
        <ecNumber evidence="3">3.6.5.-</ecNumber>
    </recommendedName>
    <alternativeName>
        <fullName evidence="3">GTP-binding protein BipA</fullName>
    </alternativeName>
</protein>
<dbReference type="Gene3D" id="3.40.50.300">
    <property type="entry name" value="P-loop containing nucleotide triphosphate hydrolases"/>
    <property type="match status" value="1"/>
</dbReference>
<dbReference type="InterPro" id="IPR000795">
    <property type="entry name" value="T_Tr_GTP-bd_dom"/>
</dbReference>
<keyword evidence="3" id="KW-0820">tRNA-binding</keyword>
<keyword evidence="3" id="KW-0963">Cytoplasm</keyword>
<dbReference type="Pfam" id="PF00009">
    <property type="entry name" value="GTP_EFTU"/>
    <property type="match status" value="1"/>
</dbReference>
<dbReference type="Proteomes" id="UP001200557">
    <property type="component" value="Unassembled WGS sequence"/>
</dbReference>
<dbReference type="NCBIfam" id="TIGR00231">
    <property type="entry name" value="small_GTP"/>
    <property type="match status" value="1"/>
</dbReference>
<dbReference type="InterPro" id="IPR000640">
    <property type="entry name" value="EFG_V-like"/>
</dbReference>
<reference evidence="5 6" key="1">
    <citation type="submission" date="2022-01" db="EMBL/GenBank/DDBJ databases">
        <title>Octadecabacter sp. nov., isolated from a marine alga.</title>
        <authorList>
            <person name="Jin M.S."/>
            <person name="Kim H.M."/>
            <person name="Han D.M."/>
            <person name="Jung J.J."/>
            <person name="Jeon C.O."/>
        </authorList>
    </citation>
    <scope>NUCLEOTIDE SEQUENCE [LARGE SCALE GENOMIC DNA]</scope>
    <source>
        <strain evidence="5 6">G9-8</strain>
    </source>
</reference>
<dbReference type="PANTHER" id="PTHR42908:SF8">
    <property type="entry name" value="TR-TYPE G DOMAIN-CONTAINING PROTEIN"/>
    <property type="match status" value="1"/>
</dbReference>
<keyword evidence="2 3" id="KW-0342">GTP-binding</keyword>
<dbReference type="InterPro" id="IPR031157">
    <property type="entry name" value="G_TR_CS"/>
</dbReference>
<dbReference type="EC" id="3.6.5.-" evidence="3"/>
<dbReference type="Pfam" id="PF03144">
    <property type="entry name" value="GTP_EFTU_D2"/>
    <property type="match status" value="1"/>
</dbReference>
<dbReference type="Gene3D" id="2.40.50.250">
    <property type="entry name" value="bipa protein"/>
    <property type="match status" value="1"/>
</dbReference>
<keyword evidence="3" id="KW-0699">rRNA-binding</keyword>
<dbReference type="EMBL" id="JAKGAQ010000001">
    <property type="protein sequence ID" value="MCF2870530.1"/>
    <property type="molecule type" value="Genomic_DNA"/>
</dbReference>
<evidence type="ECO:0000313" key="6">
    <source>
        <dbReference type="Proteomes" id="UP001200557"/>
    </source>
</evidence>
<dbReference type="InterPro" id="IPR035651">
    <property type="entry name" value="BipA_V"/>
</dbReference>
<dbReference type="RefSeq" id="WP_235224631.1">
    <property type="nucleotide sequence ID" value="NZ_JAKGAQ010000001.1"/>
</dbReference>
<dbReference type="NCBIfam" id="TIGR01394">
    <property type="entry name" value="TypA_BipA"/>
    <property type="match status" value="1"/>
</dbReference>
<dbReference type="InterPro" id="IPR047043">
    <property type="entry name" value="BipA_III"/>
</dbReference>
<keyword evidence="1 3" id="KW-0547">Nucleotide-binding</keyword>
<comment type="catalytic activity">
    <reaction evidence="3">
        <text>GTP + H2O = GDP + phosphate + H(+)</text>
        <dbReference type="Rhea" id="RHEA:19669"/>
        <dbReference type="ChEBI" id="CHEBI:15377"/>
        <dbReference type="ChEBI" id="CHEBI:15378"/>
        <dbReference type="ChEBI" id="CHEBI:37565"/>
        <dbReference type="ChEBI" id="CHEBI:43474"/>
        <dbReference type="ChEBI" id="CHEBI:58189"/>
    </reaction>
</comment>
<dbReference type="SUPFAM" id="SSF52540">
    <property type="entry name" value="P-loop containing nucleoside triphosphate hydrolases"/>
    <property type="match status" value="1"/>
</dbReference>
<dbReference type="InterPro" id="IPR047041">
    <property type="entry name" value="BipA_GTP-bd_dom"/>
</dbReference>
<dbReference type="CDD" id="cd03710">
    <property type="entry name" value="BipA_TypA_C"/>
    <property type="match status" value="1"/>
</dbReference>
<comment type="function">
    <text evidence="3">A 50S ribosomal subunit assembly protein with GTPase activity, required for 50S subunit assembly at low temperatures, may also play a role in translation. Binds GTP and analogs. Binds the 70S ribosome between the 30S and 50S subunits, in a similar position as ribosome-bound EF-G; it contacts a number of ribosomal proteins, both rRNAs and the A-site tRNA.</text>
</comment>
<dbReference type="InterPro" id="IPR004161">
    <property type="entry name" value="EFTu-like_2"/>
</dbReference>
<name>A0ABS9CTH8_9RHOB</name>
<dbReference type="SUPFAM" id="SSF50447">
    <property type="entry name" value="Translation proteins"/>
    <property type="match status" value="1"/>
</dbReference>
<dbReference type="InterPro" id="IPR047042">
    <property type="entry name" value="BipA_II"/>
</dbReference>
<dbReference type="Pfam" id="PF00679">
    <property type="entry name" value="EFG_C"/>
    <property type="match status" value="1"/>
</dbReference>
<sequence length="605" mass="66242">MDLRNIAIIAHVDHGKTTLVDELLKQSGTYRDNQATTERAMDSNDLERERGITIFAKPTSVEWKGTRINIVDTPGHADFGGEVERILSMVDGVVLLVDAAEGPMPQTKFVTSKALKLGLKPIVVINKVDKPDGEPDRALDEVFDLFASLEANDEQLDFPHMYASGRSGWADMTLDGPREDLQALFELIHKHVPAPAQIADKEKPFTMLATTLGGDPFLGRLLTGRVESGTLKAGQTIKAMSRDGTLIENFRCTKILAFRGLEQTGIDLAEAGDIVSIAGMAKATVADTLAEQSVVDAIPAQPIDPPTITVTFGINDSPLAGRDGKKVQSRVIRERLMKEAESNVAIKVTDTPGGDAFEVAGRGELQMGVLIENMRREGFELSISRPQVLFQDIDGVRHEPIEEATIDVDDEYSGAVIEKITGVRKGELVEMKPAGAGKTRIIAHVPSRGLIGYHGEFLTDTRGTGVINRVFHDWAPHKGKIPGRRAGVLISMENGTSVSFALWKLEDRGRFFIGAQVDVYTGMIIGEHSRENDLEVNPLKGKQLTNVRASGTDEAVRLTTPITLSLEEAIAYIDDDELVEVTPSAVRLRKRYLDPHERKRHAKKD</sequence>
<dbReference type="Gene3D" id="2.40.30.10">
    <property type="entry name" value="Translation factors"/>
    <property type="match status" value="1"/>
</dbReference>
<dbReference type="InterPro" id="IPR048876">
    <property type="entry name" value="BipA_C"/>
</dbReference>
<proteinExistence type="inferred from homology"/>
<dbReference type="InterPro" id="IPR005225">
    <property type="entry name" value="Small_GTP-bd"/>
</dbReference>
<keyword evidence="3" id="KW-0690">Ribosome biogenesis</keyword>
<comment type="similarity">
    <text evidence="3">Belongs to the TRAFAC class translation factor GTPase superfamily. Classic translation factor GTPase family. BipA subfamily.</text>
</comment>
<dbReference type="PROSITE" id="PS51722">
    <property type="entry name" value="G_TR_2"/>
    <property type="match status" value="1"/>
</dbReference>
<dbReference type="HAMAP" id="MF_00849">
    <property type="entry name" value="BipA"/>
    <property type="match status" value="1"/>
</dbReference>
<dbReference type="PRINTS" id="PR00315">
    <property type="entry name" value="ELONGATNFCT"/>
</dbReference>
<keyword evidence="6" id="KW-1185">Reference proteome</keyword>
<organism evidence="5 6">
    <name type="scientific">Octadecabacter dasysiphoniae</name>
    <dbReference type="NCBI Taxonomy" id="2909341"/>
    <lineage>
        <taxon>Bacteria</taxon>
        <taxon>Pseudomonadati</taxon>
        <taxon>Pseudomonadota</taxon>
        <taxon>Alphaproteobacteria</taxon>
        <taxon>Rhodobacterales</taxon>
        <taxon>Roseobacteraceae</taxon>
        <taxon>Octadecabacter</taxon>
    </lineage>
</organism>
<comment type="caution">
    <text evidence="5">The sequence shown here is derived from an EMBL/GenBank/DDBJ whole genome shotgun (WGS) entry which is preliminary data.</text>
</comment>
<feature type="binding site" evidence="3">
    <location>
        <begin position="13"/>
        <end position="18"/>
    </location>
    <ligand>
        <name>GTP</name>
        <dbReference type="ChEBI" id="CHEBI:37565"/>
    </ligand>
</feature>
<dbReference type="CDD" id="cd03691">
    <property type="entry name" value="BipA_TypA_II"/>
    <property type="match status" value="1"/>
</dbReference>
<evidence type="ECO:0000256" key="3">
    <source>
        <dbReference type="HAMAP-Rule" id="MF_00849"/>
    </source>
</evidence>
<comment type="subcellular location">
    <subcellularLocation>
        <location evidence="3">Cytoplasm</location>
    </subcellularLocation>
    <text evidence="3">Binds to ribosomes.</text>
</comment>
<evidence type="ECO:0000259" key="4">
    <source>
        <dbReference type="PROSITE" id="PS51722"/>
    </source>
</evidence>
<dbReference type="CDD" id="cd16263">
    <property type="entry name" value="BipA_III"/>
    <property type="match status" value="1"/>
</dbReference>
<dbReference type="SUPFAM" id="SSF54980">
    <property type="entry name" value="EF-G C-terminal domain-like"/>
    <property type="match status" value="2"/>
</dbReference>
<evidence type="ECO:0000256" key="2">
    <source>
        <dbReference type="ARBA" id="ARBA00023134"/>
    </source>
</evidence>
<dbReference type="CDD" id="cd01891">
    <property type="entry name" value="TypA_BipA"/>
    <property type="match status" value="1"/>
</dbReference>
<dbReference type="InterPro" id="IPR009000">
    <property type="entry name" value="Transl_B-barrel_sf"/>
</dbReference>
<dbReference type="InterPro" id="IPR027417">
    <property type="entry name" value="P-loop_NTPase"/>
</dbReference>
<dbReference type="InterPro" id="IPR042116">
    <property type="entry name" value="TypA/BipA_C"/>
</dbReference>
<feature type="domain" description="Tr-type G" evidence="4">
    <location>
        <begin position="1"/>
        <end position="196"/>
    </location>
</feature>
<keyword evidence="3" id="KW-0378">Hydrolase</keyword>
<gene>
    <name evidence="5" type="primary">typA</name>
    <name evidence="3" type="synonym">bipA</name>
    <name evidence="5" type="ORF">L0664_05575</name>
</gene>
<keyword evidence="3" id="KW-0694">RNA-binding</keyword>
<dbReference type="Pfam" id="PF21018">
    <property type="entry name" value="BipA_C"/>
    <property type="match status" value="1"/>
</dbReference>
<accession>A0ABS9CTH8</accession>
<evidence type="ECO:0000313" key="5">
    <source>
        <dbReference type="EMBL" id="MCF2870530.1"/>
    </source>
</evidence>
<dbReference type="Gene3D" id="3.30.70.240">
    <property type="match status" value="1"/>
</dbReference>